<evidence type="ECO:0000256" key="4">
    <source>
        <dbReference type="ARBA" id="ARBA00023002"/>
    </source>
</evidence>
<dbReference type="Proteomes" id="UP001332192">
    <property type="component" value="Chromosome"/>
</dbReference>
<dbReference type="SMART" id="SM00859">
    <property type="entry name" value="Semialdhyde_dh"/>
    <property type="match status" value="1"/>
</dbReference>
<keyword evidence="5" id="KW-0963">Cytoplasm</keyword>
<sequence length="361" mass="38581">MGGVSHPRSRRVSAGIVGGSGYSALELLRLLARHPRLELKWIFSRSHTGEPVASVYPSLRGVVSASFAPVEEPAALAGQADVVFFATPAGVAAEQAPLFLESGAAVVDLSADFRFRDEETYRRVYGKSHPHPEWLASSVYGIPELFRDELAHARLVGNPGCYPTAALLALAPLAREALLDPDAPIVVSATSGISGAGSQPGPAYHFPGATENVRPYGVPGHRHAPEMAAVLGRLVPPGKSAPVLTFIPHLVPASRGILATCVARPAREMPDEELLERYRRFYASHPWVRVLEPPELPQTKAVQGSNFCDLAIRWDPVAGVVVAMAAIDNLVKGAAGQAVQNVNVLMGWDEREGLEVVPLYP</sequence>
<comment type="subcellular location">
    <subcellularLocation>
        <location evidence="5">Cytoplasm</location>
    </subcellularLocation>
</comment>
<comment type="pathway">
    <text evidence="5">Amino-acid biosynthesis; L-arginine biosynthesis; N(2)-acetyl-L-ornithine from L-glutamate: step 3/4.</text>
</comment>
<dbReference type="Pfam" id="PF01118">
    <property type="entry name" value="Semialdhyde_dh"/>
    <property type="match status" value="1"/>
</dbReference>
<comment type="similarity">
    <text evidence="5">Belongs to the NAGSA dehydrogenase family. Type 1 subfamily.</text>
</comment>
<reference evidence="8 9" key="1">
    <citation type="journal article" date="2024" name="Front. Microbiol.">
        <title>Novel thermophilic genera Geochorda gen. nov. and Carboxydochorda gen. nov. from the deep terrestrial subsurface reveal the ecophysiological diversity in the class Limnochordia.</title>
        <authorList>
            <person name="Karnachuk O.V."/>
            <person name="Lukina A.P."/>
            <person name="Avakyan M.R."/>
            <person name="Kadnikov V.V."/>
            <person name="Begmatov S."/>
            <person name="Beletsky A.V."/>
            <person name="Vlasova K.G."/>
            <person name="Novikov A.A."/>
            <person name="Shcherbakova V.A."/>
            <person name="Mardanov A.V."/>
            <person name="Ravin N.V."/>
        </authorList>
    </citation>
    <scope>NUCLEOTIDE SEQUENCE [LARGE SCALE GENOMIC DNA]</scope>
    <source>
        <strain evidence="8 9">L945</strain>
    </source>
</reference>
<keyword evidence="2 5" id="KW-0028">Amino-acid biosynthesis</keyword>
<evidence type="ECO:0000313" key="8">
    <source>
        <dbReference type="EMBL" id="WRP16418.1"/>
    </source>
</evidence>
<dbReference type="CDD" id="cd17895">
    <property type="entry name" value="AGPR_1_N"/>
    <property type="match status" value="1"/>
</dbReference>
<gene>
    <name evidence="5 8" type="primary">argC</name>
    <name evidence="8" type="ORF">U7230_09950</name>
</gene>
<dbReference type="PROSITE" id="PS01224">
    <property type="entry name" value="ARGC"/>
    <property type="match status" value="1"/>
</dbReference>
<proteinExistence type="inferred from homology"/>
<dbReference type="PANTHER" id="PTHR32338">
    <property type="entry name" value="N-ACETYL-GAMMA-GLUTAMYL-PHOSPHATE REDUCTASE, CHLOROPLASTIC-RELATED-RELATED"/>
    <property type="match status" value="1"/>
</dbReference>
<dbReference type="GO" id="GO:0003942">
    <property type="term" value="F:N-acetyl-gamma-glutamyl-phosphate reductase activity"/>
    <property type="evidence" value="ECO:0007669"/>
    <property type="project" value="UniProtKB-EC"/>
</dbReference>
<dbReference type="HAMAP" id="MF_00150">
    <property type="entry name" value="ArgC_type1"/>
    <property type="match status" value="1"/>
</dbReference>
<dbReference type="PANTHER" id="PTHR32338:SF10">
    <property type="entry name" value="N-ACETYL-GAMMA-GLUTAMYL-PHOSPHATE REDUCTASE, CHLOROPLASTIC-RELATED"/>
    <property type="match status" value="1"/>
</dbReference>
<evidence type="ECO:0000259" key="7">
    <source>
        <dbReference type="SMART" id="SM00859"/>
    </source>
</evidence>
<dbReference type="CDD" id="cd23934">
    <property type="entry name" value="AGPR_1_C"/>
    <property type="match status" value="1"/>
</dbReference>
<dbReference type="Gene3D" id="3.30.360.10">
    <property type="entry name" value="Dihydrodipicolinate Reductase, domain 2"/>
    <property type="match status" value="1"/>
</dbReference>
<dbReference type="InterPro" id="IPR000706">
    <property type="entry name" value="AGPR_type-1"/>
</dbReference>
<dbReference type="InterPro" id="IPR058924">
    <property type="entry name" value="AGPR_dimerisation_dom"/>
</dbReference>
<protein>
    <recommendedName>
        <fullName evidence="5">N-acetyl-gamma-glutamyl-phosphate reductase</fullName>
        <shortName evidence="5">AGPR</shortName>
        <ecNumber evidence="5">1.2.1.38</ecNumber>
    </recommendedName>
    <alternativeName>
        <fullName evidence="5">N-acetyl-glutamate semialdehyde dehydrogenase</fullName>
        <shortName evidence="5">NAGSA dehydrogenase</shortName>
    </alternativeName>
</protein>
<dbReference type="InterPro" id="IPR036291">
    <property type="entry name" value="NAD(P)-bd_dom_sf"/>
</dbReference>
<evidence type="ECO:0000256" key="6">
    <source>
        <dbReference type="PROSITE-ProRule" id="PRU10010"/>
    </source>
</evidence>
<dbReference type="SUPFAM" id="SSF55347">
    <property type="entry name" value="Glyceraldehyde-3-phosphate dehydrogenase-like, C-terminal domain"/>
    <property type="match status" value="1"/>
</dbReference>
<evidence type="ECO:0000313" key="9">
    <source>
        <dbReference type="Proteomes" id="UP001332192"/>
    </source>
</evidence>
<dbReference type="Gene3D" id="3.40.50.720">
    <property type="entry name" value="NAD(P)-binding Rossmann-like Domain"/>
    <property type="match status" value="1"/>
</dbReference>
<dbReference type="EMBL" id="CP141615">
    <property type="protein sequence ID" value="WRP16418.1"/>
    <property type="molecule type" value="Genomic_DNA"/>
</dbReference>
<feature type="active site" evidence="5 6">
    <location>
        <position position="161"/>
    </location>
</feature>
<dbReference type="InterPro" id="IPR023013">
    <property type="entry name" value="AGPR_AS"/>
</dbReference>
<evidence type="ECO:0000256" key="1">
    <source>
        <dbReference type="ARBA" id="ARBA00022571"/>
    </source>
</evidence>
<comment type="catalytic activity">
    <reaction evidence="5">
        <text>N-acetyl-L-glutamate 5-semialdehyde + phosphate + NADP(+) = N-acetyl-L-glutamyl 5-phosphate + NADPH + H(+)</text>
        <dbReference type="Rhea" id="RHEA:21588"/>
        <dbReference type="ChEBI" id="CHEBI:15378"/>
        <dbReference type="ChEBI" id="CHEBI:29123"/>
        <dbReference type="ChEBI" id="CHEBI:43474"/>
        <dbReference type="ChEBI" id="CHEBI:57783"/>
        <dbReference type="ChEBI" id="CHEBI:57936"/>
        <dbReference type="ChEBI" id="CHEBI:58349"/>
        <dbReference type="EC" id="1.2.1.38"/>
    </reaction>
</comment>
<dbReference type="EC" id="1.2.1.38" evidence="5"/>
<evidence type="ECO:0000256" key="3">
    <source>
        <dbReference type="ARBA" id="ARBA00022857"/>
    </source>
</evidence>
<keyword evidence="1 5" id="KW-0055">Arginine biosynthesis</keyword>
<comment type="function">
    <text evidence="5">Catalyzes the NADPH-dependent reduction of N-acetyl-5-glutamyl phosphate to yield N-acetyl-L-glutamate 5-semialdehyde.</text>
</comment>
<feature type="domain" description="Semialdehyde dehydrogenase NAD-binding" evidence="7">
    <location>
        <begin position="13"/>
        <end position="153"/>
    </location>
</feature>
<dbReference type="RefSeq" id="WP_324715690.1">
    <property type="nucleotide sequence ID" value="NZ_CP141615.1"/>
</dbReference>
<evidence type="ECO:0000256" key="2">
    <source>
        <dbReference type="ARBA" id="ARBA00022605"/>
    </source>
</evidence>
<accession>A0ABZ1BUU1</accession>
<dbReference type="InterPro" id="IPR050085">
    <property type="entry name" value="AGPR"/>
</dbReference>
<dbReference type="SUPFAM" id="SSF51735">
    <property type="entry name" value="NAD(P)-binding Rossmann-fold domains"/>
    <property type="match status" value="1"/>
</dbReference>
<dbReference type="NCBIfam" id="TIGR01850">
    <property type="entry name" value="argC"/>
    <property type="match status" value="1"/>
</dbReference>
<organism evidence="8 9">
    <name type="scientific">Carboxydichorda subterranea</name>
    <dbReference type="NCBI Taxonomy" id="3109565"/>
    <lineage>
        <taxon>Bacteria</taxon>
        <taxon>Bacillati</taxon>
        <taxon>Bacillota</taxon>
        <taxon>Limnochordia</taxon>
        <taxon>Limnochordales</taxon>
        <taxon>Geochordaceae</taxon>
        <taxon>Carboxydichorda</taxon>
    </lineage>
</organism>
<keyword evidence="3 5" id="KW-0521">NADP</keyword>
<keyword evidence="9" id="KW-1185">Reference proteome</keyword>
<keyword evidence="4 5" id="KW-0560">Oxidoreductase</keyword>
<dbReference type="InterPro" id="IPR000534">
    <property type="entry name" value="Semialdehyde_DH_NAD-bd"/>
</dbReference>
<name>A0ABZ1BUU1_9FIRM</name>
<evidence type="ECO:0000256" key="5">
    <source>
        <dbReference type="HAMAP-Rule" id="MF_00150"/>
    </source>
</evidence>
<dbReference type="Pfam" id="PF22698">
    <property type="entry name" value="Semialdhyde_dhC_1"/>
    <property type="match status" value="1"/>
</dbReference>